<keyword evidence="3" id="KW-1185">Reference proteome</keyword>
<comment type="caution">
    <text evidence="2">The sequence shown here is derived from an EMBL/GenBank/DDBJ whole genome shotgun (WGS) entry which is preliminary data.</text>
</comment>
<organism evidence="2 3">
    <name type="scientific">Umbelopsis vinacea</name>
    <dbReference type="NCBI Taxonomy" id="44442"/>
    <lineage>
        <taxon>Eukaryota</taxon>
        <taxon>Fungi</taxon>
        <taxon>Fungi incertae sedis</taxon>
        <taxon>Mucoromycota</taxon>
        <taxon>Mucoromycotina</taxon>
        <taxon>Umbelopsidomycetes</taxon>
        <taxon>Umbelopsidales</taxon>
        <taxon>Umbelopsidaceae</taxon>
        <taxon>Umbelopsis</taxon>
    </lineage>
</organism>
<accession>A0A8H7U801</accession>
<dbReference type="AlphaFoldDB" id="A0A8H7U801"/>
<name>A0A8H7U801_9FUNG</name>
<gene>
    <name evidence="2" type="ORF">INT44_007609</name>
</gene>
<reference evidence="2" key="1">
    <citation type="submission" date="2020-12" db="EMBL/GenBank/DDBJ databases">
        <title>Metabolic potential, ecology and presence of endohyphal bacteria is reflected in genomic diversity of Mucoromycotina.</title>
        <authorList>
            <person name="Muszewska A."/>
            <person name="Okrasinska A."/>
            <person name="Steczkiewicz K."/>
            <person name="Drgas O."/>
            <person name="Orlowska M."/>
            <person name="Perlinska-Lenart U."/>
            <person name="Aleksandrzak-Piekarczyk T."/>
            <person name="Szatraj K."/>
            <person name="Zielenkiewicz U."/>
            <person name="Pilsyk S."/>
            <person name="Malc E."/>
            <person name="Mieczkowski P."/>
            <person name="Kruszewska J.S."/>
            <person name="Biernat P."/>
            <person name="Pawlowska J."/>
        </authorList>
    </citation>
    <scope>NUCLEOTIDE SEQUENCE</scope>
    <source>
        <strain evidence="2">WA0000051536</strain>
    </source>
</reference>
<proteinExistence type="predicted"/>
<feature type="region of interest" description="Disordered" evidence="1">
    <location>
        <begin position="54"/>
        <end position="80"/>
    </location>
</feature>
<dbReference type="EMBL" id="JAEPRA010000015">
    <property type="protein sequence ID" value="KAG2175131.1"/>
    <property type="molecule type" value="Genomic_DNA"/>
</dbReference>
<sequence>MEKPILSLSNPPPTYWRQFSSSDSSIAGKPSIHPVAVPNTPITPFILEDKIVTRTDSSSQGHEARYSQADYFGTRSRHAH</sequence>
<dbReference type="Proteomes" id="UP000612746">
    <property type="component" value="Unassembled WGS sequence"/>
</dbReference>
<protein>
    <submittedName>
        <fullName evidence="2">Uncharacterized protein</fullName>
    </submittedName>
</protein>
<dbReference type="OrthoDB" id="10556586at2759"/>
<evidence type="ECO:0000313" key="3">
    <source>
        <dbReference type="Proteomes" id="UP000612746"/>
    </source>
</evidence>
<evidence type="ECO:0000313" key="2">
    <source>
        <dbReference type="EMBL" id="KAG2175131.1"/>
    </source>
</evidence>
<evidence type="ECO:0000256" key="1">
    <source>
        <dbReference type="SAM" id="MobiDB-lite"/>
    </source>
</evidence>